<keyword evidence="8 12" id="KW-1133">Transmembrane helix</keyword>
<evidence type="ECO:0000256" key="3">
    <source>
        <dbReference type="ARBA" id="ARBA00009731"/>
    </source>
</evidence>
<dbReference type="AlphaFoldDB" id="A0A2B7Z2T3"/>
<sequence length="332" mass="36450">MATFPDHSSIRGWQVPSLTTTLTLISIAILTIVTSFLLLVFYTSNNAPRSRSSTGATKWPIHILIVLGSGGHTAEMLLMLQHAPLDPTCYTHRTYVVSSGDSFSSSKAVEFEQSLASRNVSGSNGSRKHLKEGENSASSTTCLESSSDLPYSIITVPRARRVHQSLLTAPISTLHCLWACFLVLQGKHPEQRRPAPQSPDSSRTQQRFDIQVPTGYPDIILTNGPATAVCIILAAKILRLLNSIFPHIYSFLRRSAQRNFSSPPPPPPPPRPRSDKYLRIIFVESWARVTTLSLSGKLVLPLVDRFLVQWDTLEGYSSLLGGKAEYAGTLVA</sequence>
<protein>
    <recommendedName>
        <fullName evidence="5">UDP-N-acetylglucosamine transferase subunit ALG14</fullName>
    </recommendedName>
    <alternativeName>
        <fullName evidence="10">Asparagine-linked glycosylation protein 14</fullName>
    </alternativeName>
</protein>
<keyword evidence="6 12" id="KW-0812">Transmembrane</keyword>
<feature type="region of interest" description="Disordered" evidence="11">
    <location>
        <begin position="119"/>
        <end position="144"/>
    </location>
</feature>
<dbReference type="OrthoDB" id="37659at2759"/>
<gene>
    <name evidence="13" type="ORF">AJ80_00774</name>
</gene>
<dbReference type="GO" id="GO:0043541">
    <property type="term" value="C:UDP-N-acetylglucosamine transferase complex"/>
    <property type="evidence" value="ECO:0007669"/>
    <property type="project" value="TreeGrafter"/>
</dbReference>
<dbReference type="PANTHER" id="PTHR12154">
    <property type="entry name" value="GLYCOSYL TRANSFERASE-RELATED"/>
    <property type="match status" value="1"/>
</dbReference>
<accession>A0A2B7Z2T3</accession>
<dbReference type="InterPro" id="IPR013969">
    <property type="entry name" value="Oligosacch_biosynth_Alg14"/>
</dbReference>
<keyword evidence="14" id="KW-1185">Reference proteome</keyword>
<evidence type="ECO:0000313" key="14">
    <source>
        <dbReference type="Proteomes" id="UP000224634"/>
    </source>
</evidence>
<dbReference type="Proteomes" id="UP000224634">
    <property type="component" value="Unassembled WGS sequence"/>
</dbReference>
<evidence type="ECO:0000256" key="5">
    <source>
        <dbReference type="ARBA" id="ARBA00017467"/>
    </source>
</evidence>
<comment type="caution">
    <text evidence="13">The sequence shown here is derived from an EMBL/GenBank/DDBJ whole genome shotgun (WGS) entry which is preliminary data.</text>
</comment>
<comment type="similarity">
    <text evidence="3">Belongs to the ALG14 family.</text>
</comment>
<evidence type="ECO:0000256" key="12">
    <source>
        <dbReference type="SAM" id="Phobius"/>
    </source>
</evidence>
<evidence type="ECO:0000256" key="8">
    <source>
        <dbReference type="ARBA" id="ARBA00022989"/>
    </source>
</evidence>
<evidence type="ECO:0000256" key="9">
    <source>
        <dbReference type="ARBA" id="ARBA00023136"/>
    </source>
</evidence>
<reference evidence="13 14" key="1">
    <citation type="submission" date="2017-10" db="EMBL/GenBank/DDBJ databases">
        <title>Comparative genomics in systemic dimorphic fungi from Ajellomycetaceae.</title>
        <authorList>
            <person name="Munoz J.F."/>
            <person name="Mcewen J.G."/>
            <person name="Clay O.K."/>
            <person name="Cuomo C.A."/>
        </authorList>
    </citation>
    <scope>NUCLEOTIDE SEQUENCE [LARGE SCALE GENOMIC DNA]</scope>
    <source>
        <strain evidence="13 14">UAMH7299</strain>
    </source>
</reference>
<name>A0A2B7Z2T3_POLH7</name>
<proteinExistence type="inferred from homology"/>
<dbReference type="STRING" id="1447883.A0A2B7Z2T3"/>
<evidence type="ECO:0000256" key="11">
    <source>
        <dbReference type="SAM" id="MobiDB-lite"/>
    </source>
</evidence>
<evidence type="ECO:0000256" key="4">
    <source>
        <dbReference type="ARBA" id="ARBA00011335"/>
    </source>
</evidence>
<evidence type="ECO:0000256" key="2">
    <source>
        <dbReference type="ARBA" id="ARBA00004590"/>
    </source>
</evidence>
<comment type="subcellular location">
    <subcellularLocation>
        <location evidence="1">Endoplasmic reticulum membrane</location>
        <topology evidence="1">Single-pass membrane protein</topology>
    </subcellularLocation>
    <subcellularLocation>
        <location evidence="2">Nucleus membrane</location>
        <topology evidence="2">Single-pass membrane protein</topology>
    </subcellularLocation>
</comment>
<organism evidence="13 14">
    <name type="scientific">Polytolypa hystricis (strain UAMH7299)</name>
    <dbReference type="NCBI Taxonomy" id="1447883"/>
    <lineage>
        <taxon>Eukaryota</taxon>
        <taxon>Fungi</taxon>
        <taxon>Dikarya</taxon>
        <taxon>Ascomycota</taxon>
        <taxon>Pezizomycotina</taxon>
        <taxon>Eurotiomycetes</taxon>
        <taxon>Eurotiomycetidae</taxon>
        <taxon>Onygenales</taxon>
        <taxon>Onygenales incertae sedis</taxon>
        <taxon>Polytolypa</taxon>
    </lineage>
</organism>
<dbReference type="Pfam" id="PF08660">
    <property type="entry name" value="Alg14"/>
    <property type="match status" value="1"/>
</dbReference>
<keyword evidence="7" id="KW-0256">Endoplasmic reticulum</keyword>
<dbReference type="GO" id="GO:0004577">
    <property type="term" value="F:N-acetylglucosaminyldiphosphodolichol N-acetylglucosaminyltransferase activity"/>
    <property type="evidence" value="ECO:0007669"/>
    <property type="project" value="TreeGrafter"/>
</dbReference>
<evidence type="ECO:0000313" key="13">
    <source>
        <dbReference type="EMBL" id="PGH27533.1"/>
    </source>
</evidence>
<comment type="subunit">
    <text evidence="4">Heterodimer with ALG13 to form a functional enzyme.</text>
</comment>
<feature type="transmembrane region" description="Helical" evidence="12">
    <location>
        <begin position="20"/>
        <end position="42"/>
    </location>
</feature>
<evidence type="ECO:0000256" key="6">
    <source>
        <dbReference type="ARBA" id="ARBA00022692"/>
    </source>
</evidence>
<dbReference type="GO" id="GO:0031965">
    <property type="term" value="C:nuclear membrane"/>
    <property type="evidence" value="ECO:0007669"/>
    <property type="project" value="UniProtKB-SubCell"/>
</dbReference>
<dbReference type="EMBL" id="PDNA01000006">
    <property type="protein sequence ID" value="PGH27533.1"/>
    <property type="molecule type" value="Genomic_DNA"/>
</dbReference>
<evidence type="ECO:0000256" key="7">
    <source>
        <dbReference type="ARBA" id="ARBA00022824"/>
    </source>
</evidence>
<dbReference type="PANTHER" id="PTHR12154:SF4">
    <property type="entry name" value="UDP-N-ACETYLGLUCOSAMINE TRANSFERASE SUBUNIT ALG14 HOMOLOG"/>
    <property type="match status" value="1"/>
</dbReference>
<evidence type="ECO:0000256" key="1">
    <source>
        <dbReference type="ARBA" id="ARBA00004389"/>
    </source>
</evidence>
<keyword evidence="9 12" id="KW-0472">Membrane</keyword>
<evidence type="ECO:0000256" key="10">
    <source>
        <dbReference type="ARBA" id="ARBA00032062"/>
    </source>
</evidence>
<dbReference type="GO" id="GO:0006488">
    <property type="term" value="P:dolichol-linked oligosaccharide biosynthetic process"/>
    <property type="evidence" value="ECO:0007669"/>
    <property type="project" value="InterPro"/>
</dbReference>